<proteinExistence type="predicted"/>
<evidence type="ECO:0000313" key="1">
    <source>
        <dbReference type="EMBL" id="TGX84219.1"/>
    </source>
</evidence>
<dbReference type="Proteomes" id="UP000308886">
    <property type="component" value="Unassembled WGS sequence"/>
</dbReference>
<keyword evidence="2" id="KW-1185">Reference proteome</keyword>
<evidence type="ECO:0000313" key="2">
    <source>
        <dbReference type="Proteomes" id="UP000308886"/>
    </source>
</evidence>
<organism evidence="1 2">
    <name type="scientific">Palleniella muris</name>
    <dbReference type="NCBI Taxonomy" id="3038145"/>
    <lineage>
        <taxon>Bacteria</taxon>
        <taxon>Pseudomonadati</taxon>
        <taxon>Bacteroidota</taxon>
        <taxon>Bacteroidia</taxon>
        <taxon>Bacteroidales</taxon>
        <taxon>Prevotellaceae</taxon>
        <taxon>Palleniella</taxon>
    </lineage>
</organism>
<name>A0AC61QU87_9BACT</name>
<reference evidence="1" key="1">
    <citation type="submission" date="2019-04" db="EMBL/GenBank/DDBJ databases">
        <title>Microbes associate with the intestines of laboratory mice.</title>
        <authorList>
            <person name="Navarre W."/>
            <person name="Wong E."/>
            <person name="Huang K."/>
            <person name="Tropini C."/>
            <person name="Ng K."/>
            <person name="Yu B."/>
        </authorList>
    </citation>
    <scope>NUCLEOTIDE SEQUENCE</scope>
    <source>
        <strain evidence="1">NM73_A23</strain>
    </source>
</reference>
<dbReference type="EMBL" id="SRZC01000001">
    <property type="protein sequence ID" value="TGX84219.1"/>
    <property type="molecule type" value="Genomic_DNA"/>
</dbReference>
<accession>A0AC61QU87</accession>
<sequence>MFFFKSKIKVSESALLNDFTDCHCHLLPGVDDGVKTVENTLRILDMMHRHGVREVWLTPHIMEEHPNSPEDLQHRFESLPYDGPIQLHLAAEHMIDREFCLERASKLPLQGDKLLVETSYFNPPINMKETLRDIKVSGLHPVLAHPCRYQYMEPEDYEELHSLGIIFQLNIPALTGIYGPAAEKNAQWLLDKGYYSLAGTDTHSVTHFRHFLDSKMPKKLMRKIERFLEELKQQQG</sequence>
<gene>
    <name evidence="1" type="ORF">E5358_00860</name>
</gene>
<comment type="caution">
    <text evidence="1">The sequence shown here is derived from an EMBL/GenBank/DDBJ whole genome shotgun (WGS) entry which is preliminary data.</text>
</comment>
<protein>
    <submittedName>
        <fullName evidence="1">Capsular biosynthesis protein</fullName>
    </submittedName>
</protein>